<evidence type="ECO:0000259" key="1">
    <source>
        <dbReference type="Pfam" id="PF13439"/>
    </source>
</evidence>
<dbReference type="AlphaFoldDB" id="A0A1I5PW23"/>
<feature type="domain" description="Glycosyltransferase subfamily 4-like N-terminal" evidence="1">
    <location>
        <begin position="23"/>
        <end position="182"/>
    </location>
</feature>
<dbReference type="Proteomes" id="UP000182624">
    <property type="component" value="Unassembled WGS sequence"/>
</dbReference>
<proteinExistence type="predicted"/>
<dbReference type="PANTHER" id="PTHR45947">
    <property type="entry name" value="SULFOQUINOVOSYL TRANSFERASE SQD2"/>
    <property type="match status" value="1"/>
</dbReference>
<dbReference type="PANTHER" id="PTHR45947:SF3">
    <property type="entry name" value="SULFOQUINOVOSYL TRANSFERASE SQD2"/>
    <property type="match status" value="1"/>
</dbReference>
<dbReference type="OrthoDB" id="9804196at2"/>
<gene>
    <name evidence="2" type="ORF">SAMN04487928_101170</name>
</gene>
<reference evidence="3" key="1">
    <citation type="submission" date="2016-10" db="EMBL/GenBank/DDBJ databases">
        <authorList>
            <person name="Varghese N."/>
            <person name="Submissions S."/>
        </authorList>
    </citation>
    <scope>NUCLEOTIDE SEQUENCE [LARGE SCALE GENOMIC DNA]</scope>
    <source>
        <strain evidence="3">P18</strain>
    </source>
</reference>
<name>A0A1I5PW23_9FIRM</name>
<evidence type="ECO:0000313" key="2">
    <source>
        <dbReference type="EMBL" id="SFP38164.1"/>
    </source>
</evidence>
<accession>A0A1I5PW23</accession>
<keyword evidence="2" id="KW-0808">Transferase</keyword>
<keyword evidence="3" id="KW-1185">Reference proteome</keyword>
<dbReference type="EMBL" id="FOXO01000001">
    <property type="protein sequence ID" value="SFP38164.1"/>
    <property type="molecule type" value="Genomic_DNA"/>
</dbReference>
<evidence type="ECO:0000313" key="3">
    <source>
        <dbReference type="Proteomes" id="UP000182624"/>
    </source>
</evidence>
<dbReference type="Pfam" id="PF13439">
    <property type="entry name" value="Glyco_transf_4"/>
    <property type="match status" value="1"/>
</dbReference>
<dbReference type="InterPro" id="IPR050194">
    <property type="entry name" value="Glycosyltransferase_grp1"/>
</dbReference>
<dbReference type="Gene3D" id="3.40.50.2000">
    <property type="entry name" value="Glycogen Phosphorylase B"/>
    <property type="match status" value="2"/>
</dbReference>
<dbReference type="SUPFAM" id="SSF53756">
    <property type="entry name" value="UDP-Glycosyltransferase/glycogen phosphorylase"/>
    <property type="match status" value="1"/>
</dbReference>
<dbReference type="InterPro" id="IPR028098">
    <property type="entry name" value="Glyco_trans_4-like_N"/>
</dbReference>
<organism evidence="2 3">
    <name type="scientific">Butyrivibrio proteoclasticus</name>
    <dbReference type="NCBI Taxonomy" id="43305"/>
    <lineage>
        <taxon>Bacteria</taxon>
        <taxon>Bacillati</taxon>
        <taxon>Bacillota</taxon>
        <taxon>Clostridia</taxon>
        <taxon>Lachnospirales</taxon>
        <taxon>Lachnospiraceae</taxon>
        <taxon>Butyrivibrio</taxon>
    </lineage>
</organism>
<protein>
    <submittedName>
        <fullName evidence="2">Glycosyltransferase involved in cell wall bisynthesis</fullName>
    </submittedName>
</protein>
<sequence length="378" mass="43515">MKNKIENSTPIRIAYIIGKMWAGGVEAVVFNYYRAIDHNKFQFDFYYDADSTVEPPQELIDMGARFIKLPPYQQLNEYIKQLRVFLRTEKYTIVHSHLNTLSVFPLYAAWREHVPIRIAHNHSVPGGNEFKRNAAKQLLRCFAKLFSTHYFACSEKAGRWMFGDKDFDAGRVYVLKNAVEFEKFRVSDAEVGQLRKDLKVDGKFVVGHIGRFTYAKNHQFLLDVFREVLNRRNDAVLLLVGDGELHEEIEEGIIRRGLEKHVVMVGKVTNPEKYYRVNDVLIIPSVFEGLSMTTIESQVSGVPVVISKAIPREAVISNGCRYMDMDTSPDKWAEVAIAVADMDVQLTKSADNYNIKTQVPKLETWYLNAIRMQYQSNI</sequence>
<dbReference type="Pfam" id="PF13692">
    <property type="entry name" value="Glyco_trans_1_4"/>
    <property type="match status" value="1"/>
</dbReference>
<dbReference type="GO" id="GO:0016757">
    <property type="term" value="F:glycosyltransferase activity"/>
    <property type="evidence" value="ECO:0007669"/>
    <property type="project" value="TreeGrafter"/>
</dbReference>
<dbReference type="RefSeq" id="WP_083413338.1">
    <property type="nucleotide sequence ID" value="NZ_FOXO01000001.1"/>
</dbReference>